<dbReference type="Proteomes" id="UP000193920">
    <property type="component" value="Unassembled WGS sequence"/>
</dbReference>
<accession>A0A1Y1Z9W2</accession>
<evidence type="ECO:0000313" key="5">
    <source>
        <dbReference type="Proteomes" id="UP000193920"/>
    </source>
</evidence>
<dbReference type="PROSITE" id="PS50102">
    <property type="entry name" value="RRM"/>
    <property type="match status" value="1"/>
</dbReference>
<dbReference type="GO" id="GO:0005737">
    <property type="term" value="C:cytoplasm"/>
    <property type="evidence" value="ECO:0007669"/>
    <property type="project" value="TreeGrafter"/>
</dbReference>
<dbReference type="InterPro" id="IPR035979">
    <property type="entry name" value="RBD_domain_sf"/>
</dbReference>
<dbReference type="GO" id="GO:0005634">
    <property type="term" value="C:nucleus"/>
    <property type="evidence" value="ECO:0007669"/>
    <property type="project" value="TreeGrafter"/>
</dbReference>
<dbReference type="InterPro" id="IPR000504">
    <property type="entry name" value="RRM_dom"/>
</dbReference>
<evidence type="ECO:0000256" key="2">
    <source>
        <dbReference type="PROSITE-ProRule" id="PRU00176"/>
    </source>
</evidence>
<gene>
    <name evidence="4" type="ORF">LY90DRAFT_440473</name>
</gene>
<protein>
    <recommendedName>
        <fullName evidence="3">RRM domain-containing protein</fullName>
    </recommendedName>
</protein>
<dbReference type="GO" id="GO:0003729">
    <property type="term" value="F:mRNA binding"/>
    <property type="evidence" value="ECO:0007669"/>
    <property type="project" value="TreeGrafter"/>
</dbReference>
<dbReference type="GO" id="GO:1990904">
    <property type="term" value="C:ribonucleoprotein complex"/>
    <property type="evidence" value="ECO:0007669"/>
    <property type="project" value="TreeGrafter"/>
</dbReference>
<dbReference type="PANTHER" id="PTHR23003:SF3">
    <property type="entry name" value="FI21236P1-RELATED"/>
    <property type="match status" value="1"/>
</dbReference>
<reference evidence="4 5" key="1">
    <citation type="submission" date="2016-08" db="EMBL/GenBank/DDBJ databases">
        <title>A Parts List for Fungal Cellulosomes Revealed by Comparative Genomics.</title>
        <authorList>
            <consortium name="DOE Joint Genome Institute"/>
            <person name="Haitjema C.H."/>
            <person name="Gilmore S.P."/>
            <person name="Henske J.K."/>
            <person name="Solomon K.V."/>
            <person name="De Groot R."/>
            <person name="Kuo A."/>
            <person name="Mondo S.J."/>
            <person name="Salamov A.A."/>
            <person name="Labutti K."/>
            <person name="Zhao Z."/>
            <person name="Chiniquy J."/>
            <person name="Barry K."/>
            <person name="Brewer H.M."/>
            <person name="Purvine S.O."/>
            <person name="Wright A.T."/>
            <person name="Boxma B."/>
            <person name="Van Alen T."/>
            <person name="Hackstein J.H."/>
            <person name="Baker S.E."/>
            <person name="Grigoriev I.V."/>
            <person name="O'Malley M.A."/>
        </authorList>
    </citation>
    <scope>NUCLEOTIDE SEQUENCE [LARGE SCALE GENOMIC DNA]</scope>
    <source>
        <strain evidence="4 5">G1</strain>
    </source>
</reference>
<dbReference type="InterPro" id="IPR012677">
    <property type="entry name" value="Nucleotide-bd_a/b_plait_sf"/>
</dbReference>
<feature type="domain" description="RRM" evidence="3">
    <location>
        <begin position="1"/>
        <end position="72"/>
    </location>
</feature>
<dbReference type="PANTHER" id="PTHR23003">
    <property type="entry name" value="RNA RECOGNITION MOTIF RRM DOMAIN CONTAINING PROTEIN"/>
    <property type="match status" value="1"/>
</dbReference>
<dbReference type="SMART" id="SM00360">
    <property type="entry name" value="RRM"/>
    <property type="match status" value="1"/>
</dbReference>
<dbReference type="Pfam" id="PF00076">
    <property type="entry name" value="RRM_1"/>
    <property type="match status" value="1"/>
</dbReference>
<proteinExistence type="predicted"/>
<keyword evidence="5" id="KW-1185">Reference proteome</keyword>
<feature type="non-terminal residue" evidence="4">
    <location>
        <position position="1"/>
    </location>
</feature>
<dbReference type="AlphaFoldDB" id="A0A1Y1Z9W2"/>
<comment type="caution">
    <text evidence="4">The sequence shown here is derived from an EMBL/GenBank/DDBJ whole genome shotgun (WGS) entry which is preliminary data.</text>
</comment>
<evidence type="ECO:0000313" key="4">
    <source>
        <dbReference type="EMBL" id="ORY07052.1"/>
    </source>
</evidence>
<dbReference type="SUPFAM" id="SSF54928">
    <property type="entry name" value="RNA-binding domain, RBD"/>
    <property type="match status" value="1"/>
</dbReference>
<evidence type="ECO:0000256" key="1">
    <source>
        <dbReference type="ARBA" id="ARBA00022884"/>
    </source>
</evidence>
<dbReference type="Gene3D" id="3.30.70.330">
    <property type="match status" value="1"/>
</dbReference>
<evidence type="ECO:0000259" key="3">
    <source>
        <dbReference type="PROSITE" id="PS50102"/>
    </source>
</evidence>
<organism evidence="4 5">
    <name type="scientific">Neocallimastix californiae</name>
    <dbReference type="NCBI Taxonomy" id="1754190"/>
    <lineage>
        <taxon>Eukaryota</taxon>
        <taxon>Fungi</taxon>
        <taxon>Fungi incertae sedis</taxon>
        <taxon>Chytridiomycota</taxon>
        <taxon>Chytridiomycota incertae sedis</taxon>
        <taxon>Neocallimastigomycetes</taxon>
        <taxon>Neocallimastigales</taxon>
        <taxon>Neocallimastigaceae</taxon>
        <taxon>Neocallimastix</taxon>
    </lineage>
</organism>
<sequence>IPYSKTWQDIKDLFKAAGGNIIRVNLFEGMNGRSKGQGTILFETVQDAKNAIAKFNQYEWGGRKLEVREVNITFSFFF</sequence>
<keyword evidence="1 2" id="KW-0694">RNA-binding</keyword>
<dbReference type="OrthoDB" id="1049195at2759"/>
<name>A0A1Y1Z9W2_9FUNG</name>
<dbReference type="EMBL" id="MCOG01000434">
    <property type="protein sequence ID" value="ORY07052.1"/>
    <property type="molecule type" value="Genomic_DNA"/>
</dbReference>
<dbReference type="InterPro" id="IPR050374">
    <property type="entry name" value="RRT5_SRSF_SR"/>
</dbReference>
<dbReference type="STRING" id="1754190.A0A1Y1Z9W2"/>